<accession>A0A9Q1KPK0</accession>
<dbReference type="PANTHER" id="PTHR47926:SF483">
    <property type="entry name" value="TETRATRICOPEPTIDE-LIKE HELICAL DOMAIN SUPERFAMILY"/>
    <property type="match status" value="1"/>
</dbReference>
<evidence type="ECO:0000256" key="1">
    <source>
        <dbReference type="ARBA" id="ARBA00022737"/>
    </source>
</evidence>
<dbReference type="OrthoDB" id="185373at2759"/>
<dbReference type="InterPro" id="IPR002885">
    <property type="entry name" value="PPR_rpt"/>
</dbReference>
<dbReference type="InterPro" id="IPR046960">
    <property type="entry name" value="PPR_At4g14850-like_plant"/>
</dbReference>
<dbReference type="GO" id="GO:0009451">
    <property type="term" value="P:RNA modification"/>
    <property type="evidence" value="ECO:0007669"/>
    <property type="project" value="InterPro"/>
</dbReference>
<dbReference type="Pfam" id="PF13041">
    <property type="entry name" value="PPR_2"/>
    <property type="match status" value="2"/>
</dbReference>
<evidence type="ECO:0008006" key="6">
    <source>
        <dbReference type="Google" id="ProtNLM"/>
    </source>
</evidence>
<gene>
    <name evidence="4" type="ORF">Cgig2_019727</name>
</gene>
<evidence type="ECO:0000313" key="4">
    <source>
        <dbReference type="EMBL" id="KAJ8446574.1"/>
    </source>
</evidence>
<feature type="repeat" description="PPR" evidence="2">
    <location>
        <begin position="127"/>
        <end position="161"/>
    </location>
</feature>
<proteinExistence type="predicted"/>
<dbReference type="SUPFAM" id="SSF48452">
    <property type="entry name" value="TPR-like"/>
    <property type="match status" value="1"/>
</dbReference>
<dbReference type="EMBL" id="JAKOGI010000052">
    <property type="protein sequence ID" value="KAJ8446574.1"/>
    <property type="molecule type" value="Genomic_DNA"/>
</dbReference>
<organism evidence="4 5">
    <name type="scientific">Carnegiea gigantea</name>
    <dbReference type="NCBI Taxonomy" id="171969"/>
    <lineage>
        <taxon>Eukaryota</taxon>
        <taxon>Viridiplantae</taxon>
        <taxon>Streptophyta</taxon>
        <taxon>Embryophyta</taxon>
        <taxon>Tracheophyta</taxon>
        <taxon>Spermatophyta</taxon>
        <taxon>Magnoliopsida</taxon>
        <taxon>eudicotyledons</taxon>
        <taxon>Gunneridae</taxon>
        <taxon>Pentapetalae</taxon>
        <taxon>Caryophyllales</taxon>
        <taxon>Cactineae</taxon>
        <taxon>Cactaceae</taxon>
        <taxon>Cactoideae</taxon>
        <taxon>Echinocereeae</taxon>
        <taxon>Carnegiea</taxon>
    </lineage>
</organism>
<dbReference type="FunFam" id="1.25.40.10:FF:000348">
    <property type="entry name" value="Pentatricopeptide repeat-containing protein chloroplastic"/>
    <property type="match status" value="1"/>
</dbReference>
<name>A0A9Q1KPK0_9CARY</name>
<dbReference type="AlphaFoldDB" id="A0A9Q1KPK0"/>
<feature type="region of interest" description="Disordered" evidence="3">
    <location>
        <begin position="1"/>
        <end position="59"/>
    </location>
</feature>
<evidence type="ECO:0000313" key="5">
    <source>
        <dbReference type="Proteomes" id="UP001153076"/>
    </source>
</evidence>
<feature type="compositionally biased region" description="Basic residues" evidence="3">
    <location>
        <begin position="40"/>
        <end position="49"/>
    </location>
</feature>
<dbReference type="Pfam" id="PF01535">
    <property type="entry name" value="PPR"/>
    <property type="match status" value="5"/>
</dbReference>
<dbReference type="Proteomes" id="UP001153076">
    <property type="component" value="Unassembled WGS sequence"/>
</dbReference>
<dbReference type="NCBIfam" id="TIGR00756">
    <property type="entry name" value="PPR"/>
    <property type="match status" value="4"/>
</dbReference>
<comment type="caution">
    <text evidence="4">The sequence shown here is derived from an EMBL/GenBank/DDBJ whole genome shotgun (WGS) entry which is preliminary data.</text>
</comment>
<feature type="compositionally biased region" description="Basic and acidic residues" evidence="3">
    <location>
        <begin position="50"/>
        <end position="59"/>
    </location>
</feature>
<evidence type="ECO:0000256" key="2">
    <source>
        <dbReference type="PROSITE-ProRule" id="PRU00708"/>
    </source>
</evidence>
<dbReference type="InterPro" id="IPR046848">
    <property type="entry name" value="E_motif"/>
</dbReference>
<dbReference type="Gene3D" id="1.25.40.10">
    <property type="entry name" value="Tetratricopeptide repeat domain"/>
    <property type="match status" value="3"/>
</dbReference>
<dbReference type="Pfam" id="PF20431">
    <property type="entry name" value="E_motif"/>
    <property type="match status" value="1"/>
</dbReference>
<reference evidence="4" key="1">
    <citation type="submission" date="2022-04" db="EMBL/GenBank/DDBJ databases">
        <title>Carnegiea gigantea Genome sequencing and assembly v2.</title>
        <authorList>
            <person name="Copetti D."/>
            <person name="Sanderson M.J."/>
            <person name="Burquez A."/>
            <person name="Wojciechowski M.F."/>
        </authorList>
    </citation>
    <scope>NUCLEOTIDE SEQUENCE</scope>
    <source>
        <strain evidence="4">SGP5-SGP5p</strain>
        <tissue evidence="4">Aerial part</tissue>
    </source>
</reference>
<evidence type="ECO:0000256" key="3">
    <source>
        <dbReference type="SAM" id="MobiDB-lite"/>
    </source>
</evidence>
<feature type="repeat" description="PPR" evidence="2">
    <location>
        <begin position="259"/>
        <end position="293"/>
    </location>
</feature>
<dbReference type="PANTHER" id="PTHR47926">
    <property type="entry name" value="PENTATRICOPEPTIDE REPEAT-CONTAINING PROTEIN"/>
    <property type="match status" value="1"/>
</dbReference>
<keyword evidence="5" id="KW-1185">Reference proteome</keyword>
<dbReference type="InterPro" id="IPR011990">
    <property type="entry name" value="TPR-like_helical_dom_sf"/>
</dbReference>
<dbReference type="GO" id="GO:0003723">
    <property type="term" value="F:RNA binding"/>
    <property type="evidence" value="ECO:0007669"/>
    <property type="project" value="InterPro"/>
</dbReference>
<feature type="repeat" description="PPR" evidence="2">
    <location>
        <begin position="228"/>
        <end position="258"/>
    </location>
</feature>
<dbReference type="FunFam" id="1.25.40.10:FF:000184">
    <property type="entry name" value="Pentatricopeptide repeat-containing protein, chloroplastic"/>
    <property type="match status" value="1"/>
</dbReference>
<keyword evidence="1" id="KW-0677">Repeat</keyword>
<feature type="compositionally biased region" description="Basic and acidic residues" evidence="3">
    <location>
        <begin position="27"/>
        <end position="39"/>
    </location>
</feature>
<feature type="repeat" description="PPR" evidence="2">
    <location>
        <begin position="398"/>
        <end position="432"/>
    </location>
</feature>
<feature type="repeat" description="PPR" evidence="2">
    <location>
        <begin position="363"/>
        <end position="397"/>
    </location>
</feature>
<sequence>MSSRRLAASQGKGVIGEETKRKRRQRTKIEDRVSGEEAKTKRRQTKRQRQKIEKTDEEKKHEERNLALLALLDQPRSISQFKHIHALLITSGLSHQPPFNSKVFSLLANSGHADYTHRLLLHCPNPSVINWNTVIRAYSGSRTPNKSIRVFVEMLRFGMCPDHFTYPFLVKASARLSSIEHGMLVHSRVIKTGHHLDLFIQNSLIHMYGSCVEILYACKVFDEMSHRTMVSWNSMLDGYAKCRDLKRAREFFESMPEKDTVSWSSLIDGYVKGGEYREAIAVFERMKVAGLPKANEVTLVSVLCACAHLGILELGRSMHRYMVENELPLTIALLTSLVDMYAKCGAIEEALVVFKSIPKERTDVLLWNTMIGGLANHGHVQDSLELFAEMQVAGVAPDEITYLSLLSACAHGGLIREAWRFFESLESNAMMPKTEHYACMVDVLSRAGQVREAYDFLSRMPVEPTPAMLGALLSGCMNHGKLELAEKVGKRLIEVDPHHDGRYVGLSNAYAAVKRWEDAKTMRQTMEKLGVKKSAGFSCVEISGSLDLFIAHDKTHPKAVEIYAMGNLILMQIKRVLHSHEQEIFL</sequence>
<protein>
    <recommendedName>
        <fullName evidence="6">Pentatricopeptide repeat-containing protein</fullName>
    </recommendedName>
</protein>
<dbReference type="PROSITE" id="PS51375">
    <property type="entry name" value="PPR"/>
    <property type="match status" value="5"/>
</dbReference>